<organism evidence="2 3">
    <name type="scientific">Luteimonas soli</name>
    <dbReference type="NCBI Taxonomy" id="1648966"/>
    <lineage>
        <taxon>Bacteria</taxon>
        <taxon>Pseudomonadati</taxon>
        <taxon>Pseudomonadota</taxon>
        <taxon>Gammaproteobacteria</taxon>
        <taxon>Lysobacterales</taxon>
        <taxon>Lysobacteraceae</taxon>
        <taxon>Luteimonas</taxon>
    </lineage>
</organism>
<feature type="transmembrane region" description="Helical" evidence="1">
    <location>
        <begin position="78"/>
        <end position="99"/>
    </location>
</feature>
<evidence type="ECO:0000313" key="3">
    <source>
        <dbReference type="Proteomes" id="UP001595705"/>
    </source>
</evidence>
<keyword evidence="1" id="KW-0472">Membrane</keyword>
<evidence type="ECO:0000256" key="1">
    <source>
        <dbReference type="SAM" id="Phobius"/>
    </source>
</evidence>
<dbReference type="Proteomes" id="UP001595705">
    <property type="component" value="Unassembled WGS sequence"/>
</dbReference>
<accession>A0ABV7XL86</accession>
<evidence type="ECO:0008006" key="4">
    <source>
        <dbReference type="Google" id="ProtNLM"/>
    </source>
</evidence>
<gene>
    <name evidence="2" type="ORF">ACFONC_10340</name>
</gene>
<evidence type="ECO:0000313" key="2">
    <source>
        <dbReference type="EMBL" id="MFC3716553.1"/>
    </source>
</evidence>
<keyword evidence="3" id="KW-1185">Reference proteome</keyword>
<name>A0ABV7XL86_9GAMM</name>
<keyword evidence="1" id="KW-1133">Transmembrane helix</keyword>
<protein>
    <recommendedName>
        <fullName evidence="4">DUF883 domain-containing protein</fullName>
    </recommendedName>
</protein>
<comment type="caution">
    <text evidence="2">The sequence shown here is derived from an EMBL/GenBank/DDBJ whole genome shotgun (WGS) entry which is preliminary data.</text>
</comment>
<proteinExistence type="predicted"/>
<keyword evidence="1" id="KW-0812">Transmembrane</keyword>
<sequence>MSTPSPAELSHARLDALLHELQRRAFDVYEDAALRAEANPAQAELAYAQAEAEAAPLIAQARALNEERVRRLRQRAQAWRRAALAIAVLGIAACAWWWLAHG</sequence>
<dbReference type="EMBL" id="JBHRYA010000007">
    <property type="protein sequence ID" value="MFC3716553.1"/>
    <property type="molecule type" value="Genomic_DNA"/>
</dbReference>
<dbReference type="RefSeq" id="WP_386743799.1">
    <property type="nucleotide sequence ID" value="NZ_JBHRYA010000007.1"/>
</dbReference>
<reference evidence="3" key="1">
    <citation type="journal article" date="2019" name="Int. J. Syst. Evol. Microbiol.">
        <title>The Global Catalogue of Microorganisms (GCM) 10K type strain sequencing project: providing services to taxonomists for standard genome sequencing and annotation.</title>
        <authorList>
            <consortium name="The Broad Institute Genomics Platform"/>
            <consortium name="The Broad Institute Genome Sequencing Center for Infectious Disease"/>
            <person name="Wu L."/>
            <person name="Ma J."/>
        </authorList>
    </citation>
    <scope>NUCLEOTIDE SEQUENCE [LARGE SCALE GENOMIC DNA]</scope>
    <source>
        <strain evidence="3">KCTC 42441</strain>
    </source>
</reference>